<keyword evidence="2" id="KW-1185">Reference proteome</keyword>
<dbReference type="Gene3D" id="3.30.230.90">
    <property type="match status" value="1"/>
</dbReference>
<protein>
    <submittedName>
        <fullName evidence="1">Uncharacterized protein</fullName>
    </submittedName>
</protein>
<evidence type="ECO:0000313" key="2">
    <source>
        <dbReference type="Proteomes" id="UP000054630"/>
    </source>
</evidence>
<accession>A0A0V0RJ08</accession>
<organism evidence="1 2">
    <name type="scientific">Trichinella nelsoni</name>
    <dbReference type="NCBI Taxonomy" id="6336"/>
    <lineage>
        <taxon>Eukaryota</taxon>
        <taxon>Metazoa</taxon>
        <taxon>Ecdysozoa</taxon>
        <taxon>Nematoda</taxon>
        <taxon>Enoplea</taxon>
        <taxon>Dorylaimia</taxon>
        <taxon>Trichinellida</taxon>
        <taxon>Trichinellidae</taxon>
        <taxon>Trichinella</taxon>
    </lineage>
</organism>
<dbReference type="GO" id="GO:0043248">
    <property type="term" value="P:proteasome assembly"/>
    <property type="evidence" value="ECO:0007669"/>
    <property type="project" value="InterPro"/>
</dbReference>
<dbReference type="EMBL" id="JYDL01000160">
    <property type="protein sequence ID" value="KRX14416.1"/>
    <property type="molecule type" value="Genomic_DNA"/>
</dbReference>
<dbReference type="InterPro" id="IPR018788">
    <property type="entry name" value="Proteasome_assmbl_chp_3"/>
</dbReference>
<evidence type="ECO:0000313" key="1">
    <source>
        <dbReference type="EMBL" id="KRX14416.1"/>
    </source>
</evidence>
<dbReference type="InterPro" id="IPR053720">
    <property type="entry name" value="Psm_Assembly_Chaperone"/>
</dbReference>
<gene>
    <name evidence="1" type="ORF">T07_3417</name>
</gene>
<name>A0A0V0RJ08_9BILA</name>
<sequence>MNNIMEYCTCLLSYCEDSTLFLICIQSHFWSRKMENGLVREFKGTLKLNGVDTQVAFANFREVRRLYITQTGKFSLLLRSTCGPPPTSYEIPVIDVQTVFGCSNILFDTAAKHLMAHLKLTDKPLLTSFGMSKISYADVQTLTSYIASNLLPGIDEFSSRRGNEN</sequence>
<dbReference type="OrthoDB" id="5915341at2759"/>
<proteinExistence type="predicted"/>
<dbReference type="Pfam" id="PF10178">
    <property type="entry name" value="PAC3"/>
    <property type="match status" value="1"/>
</dbReference>
<dbReference type="Proteomes" id="UP000054630">
    <property type="component" value="Unassembled WGS sequence"/>
</dbReference>
<dbReference type="AlphaFoldDB" id="A0A0V0RJ08"/>
<reference evidence="1 2" key="1">
    <citation type="submission" date="2015-01" db="EMBL/GenBank/DDBJ databases">
        <title>Evolution of Trichinella species and genotypes.</title>
        <authorList>
            <person name="Korhonen P.K."/>
            <person name="Edoardo P."/>
            <person name="Giuseppe L.R."/>
            <person name="Gasser R.B."/>
        </authorList>
    </citation>
    <scope>NUCLEOTIDE SEQUENCE [LARGE SCALE GENOMIC DNA]</scope>
    <source>
        <strain evidence="1">ISS37</strain>
    </source>
</reference>
<comment type="caution">
    <text evidence="1">The sequence shown here is derived from an EMBL/GenBank/DDBJ whole genome shotgun (WGS) entry which is preliminary data.</text>
</comment>